<feature type="transmembrane region" description="Helical" evidence="8">
    <location>
        <begin position="326"/>
        <end position="347"/>
    </location>
</feature>
<evidence type="ECO:0000256" key="8">
    <source>
        <dbReference type="RuleBase" id="RU365092"/>
    </source>
</evidence>
<feature type="transmembrane region" description="Helical" evidence="8">
    <location>
        <begin position="367"/>
        <end position="386"/>
    </location>
</feature>
<reference evidence="9 10" key="1">
    <citation type="submission" date="2017-05" db="EMBL/GenBank/DDBJ databases">
        <authorList>
            <person name="Varghese N."/>
            <person name="Submissions S."/>
        </authorList>
    </citation>
    <scope>NUCLEOTIDE SEQUENCE [LARGE SCALE GENOMIC DNA]</scope>
    <source>
        <strain evidence="9 10">DSM 45474</strain>
    </source>
</reference>
<dbReference type="GO" id="GO:0015129">
    <property type="term" value="F:lactate transmembrane transporter activity"/>
    <property type="evidence" value="ECO:0007669"/>
    <property type="project" value="UniProtKB-UniRule"/>
</dbReference>
<evidence type="ECO:0000256" key="5">
    <source>
        <dbReference type="ARBA" id="ARBA00022692"/>
    </source>
</evidence>
<evidence type="ECO:0000256" key="3">
    <source>
        <dbReference type="ARBA" id="ARBA00022448"/>
    </source>
</evidence>
<comment type="function">
    <text evidence="8">Uptake of L-lactate across the membrane. Can also transport D-lactate and glycolate.</text>
</comment>
<name>A0A521AJ52_9BACL</name>
<dbReference type="PANTHER" id="PTHR30003">
    <property type="entry name" value="L-LACTATE PERMEASE"/>
    <property type="match status" value="1"/>
</dbReference>
<keyword evidence="5 8" id="KW-0812">Transmembrane</keyword>
<evidence type="ECO:0000313" key="10">
    <source>
        <dbReference type="Proteomes" id="UP000315636"/>
    </source>
</evidence>
<comment type="caution">
    <text evidence="8">Lacks conserved residue(s) required for the propagation of feature annotation.</text>
</comment>
<feature type="transmembrane region" description="Helical" evidence="8">
    <location>
        <begin position="125"/>
        <end position="147"/>
    </location>
</feature>
<keyword evidence="4 8" id="KW-1003">Cell membrane</keyword>
<feature type="transmembrane region" description="Helical" evidence="8">
    <location>
        <begin position="443"/>
        <end position="466"/>
    </location>
</feature>
<dbReference type="GO" id="GO:0005886">
    <property type="term" value="C:plasma membrane"/>
    <property type="evidence" value="ECO:0007669"/>
    <property type="project" value="UniProtKB-SubCell"/>
</dbReference>
<evidence type="ECO:0000256" key="2">
    <source>
        <dbReference type="ARBA" id="ARBA00010100"/>
    </source>
</evidence>
<dbReference type="Proteomes" id="UP000315636">
    <property type="component" value="Unassembled WGS sequence"/>
</dbReference>
<keyword evidence="3 8" id="KW-0813">Transport</keyword>
<organism evidence="9 10">
    <name type="scientific">Melghirimyces algeriensis</name>
    <dbReference type="NCBI Taxonomy" id="910412"/>
    <lineage>
        <taxon>Bacteria</taxon>
        <taxon>Bacillati</taxon>
        <taxon>Bacillota</taxon>
        <taxon>Bacilli</taxon>
        <taxon>Bacillales</taxon>
        <taxon>Thermoactinomycetaceae</taxon>
        <taxon>Melghirimyces</taxon>
    </lineage>
</organism>
<dbReference type="RefSeq" id="WP_142503882.1">
    <property type="nucleotide sequence ID" value="NZ_FXTI01000001.1"/>
</dbReference>
<proteinExistence type="inferred from homology"/>
<comment type="similarity">
    <text evidence="2 8">Belongs to the lactate permease family.</text>
</comment>
<feature type="transmembrane region" description="Helical" evidence="8">
    <location>
        <begin position="58"/>
        <end position="79"/>
    </location>
</feature>
<feature type="transmembrane region" description="Helical" evidence="8">
    <location>
        <begin position="30"/>
        <end position="46"/>
    </location>
</feature>
<feature type="transmembrane region" description="Helical" evidence="8">
    <location>
        <begin position="191"/>
        <end position="217"/>
    </location>
</feature>
<feature type="transmembrane region" description="Helical" evidence="8">
    <location>
        <begin position="557"/>
        <end position="576"/>
    </location>
</feature>
<evidence type="ECO:0000256" key="1">
    <source>
        <dbReference type="ARBA" id="ARBA00004651"/>
    </source>
</evidence>
<evidence type="ECO:0000256" key="4">
    <source>
        <dbReference type="ARBA" id="ARBA00022475"/>
    </source>
</evidence>
<feature type="transmembrane region" description="Helical" evidence="8">
    <location>
        <begin position="154"/>
        <end position="171"/>
    </location>
</feature>
<dbReference type="NCBIfam" id="TIGR00795">
    <property type="entry name" value="lctP"/>
    <property type="match status" value="1"/>
</dbReference>
<keyword evidence="6 8" id="KW-1133">Transmembrane helix</keyword>
<accession>A0A521AJ52</accession>
<dbReference type="GO" id="GO:0015295">
    <property type="term" value="F:solute:proton symporter activity"/>
    <property type="evidence" value="ECO:0007669"/>
    <property type="project" value="TreeGrafter"/>
</dbReference>
<dbReference type="Pfam" id="PF02652">
    <property type="entry name" value="Lactate_perm"/>
    <property type="match status" value="1"/>
</dbReference>
<dbReference type="PANTHER" id="PTHR30003:SF0">
    <property type="entry name" value="GLYCOLATE PERMEASE GLCA-RELATED"/>
    <property type="match status" value="1"/>
</dbReference>
<dbReference type="AlphaFoldDB" id="A0A521AJ52"/>
<feature type="transmembrane region" description="Helical" evidence="8">
    <location>
        <begin position="6"/>
        <end position="23"/>
    </location>
</feature>
<keyword evidence="10" id="KW-1185">Reference proteome</keyword>
<feature type="transmembrane region" description="Helical" evidence="8">
    <location>
        <begin position="263"/>
        <end position="284"/>
    </location>
</feature>
<feature type="transmembrane region" description="Helical" evidence="8">
    <location>
        <begin position="533"/>
        <end position="551"/>
    </location>
</feature>
<dbReference type="InterPro" id="IPR003804">
    <property type="entry name" value="Lactate_perm"/>
</dbReference>
<gene>
    <name evidence="9" type="ORF">SAMN06264849_101175</name>
</gene>
<protein>
    <recommendedName>
        <fullName evidence="8">L-lactate permease</fullName>
    </recommendedName>
</protein>
<dbReference type="EMBL" id="FXTI01000001">
    <property type="protein sequence ID" value="SMO34864.1"/>
    <property type="molecule type" value="Genomic_DNA"/>
</dbReference>
<feature type="transmembrane region" description="Helical" evidence="8">
    <location>
        <begin position="100"/>
        <end position="119"/>
    </location>
</feature>
<dbReference type="OrthoDB" id="9761056at2"/>
<feature type="transmembrane region" description="Helical" evidence="8">
    <location>
        <begin position="398"/>
        <end position="423"/>
    </location>
</feature>
<comment type="subcellular location">
    <subcellularLocation>
        <location evidence="1 8">Cell membrane</location>
        <topology evidence="1 8">Multi-pass membrane protein</topology>
    </subcellularLocation>
</comment>
<evidence type="ECO:0000256" key="7">
    <source>
        <dbReference type="ARBA" id="ARBA00023136"/>
    </source>
</evidence>
<evidence type="ECO:0000256" key="6">
    <source>
        <dbReference type="ARBA" id="ARBA00022989"/>
    </source>
</evidence>
<feature type="transmembrane region" description="Helical" evidence="8">
    <location>
        <begin position="237"/>
        <end position="257"/>
    </location>
</feature>
<evidence type="ECO:0000313" key="9">
    <source>
        <dbReference type="EMBL" id="SMO34864.1"/>
    </source>
</evidence>
<keyword evidence="7 8" id="KW-0472">Membrane</keyword>
<sequence>MLAWLALLPVLTVFLFLVVLKWPAKYAMPLALVVTAGLSLGVWKIPGNVVAAEVVDGVVTALSLLYIIFGAILLLNTLTESGAIHKIRQGLSEITVDRRIQVIIIAWLFGSFIEGSAGFGTPAAVAAPLLVGLGFPAMAAVICALIIQSTPVSFGALGTPVLVGIHTGLGGGKLAEVTQTVGISAGEWGAFIASIGAKVALLHAIVGTMIPLIMISVMTRFFGKNRTFREGLQAWKFALFAALAMTVPYYAVAVILGPEFPSLFGGLIGLLLVVSAAKKGWFLPKDGEWNFDKRENWDADWNGQVDVRGQIREGTNISMIQAWTPYLLVGLFLVLSRVTFLPIKAWMTGVTITGKDLFGSGMDVSVAPLYLPGTIFILVVFCTYFLHRMNGGAFKKAWGNAFQTTVVASVALLSAVPMVKLFIGSQDGAAGYESMPIELAEGVAALTGSAWPIFAPVIGALGAFVAGSNTISNMMFSLFQFGVGERIGVDPSWVVALQAVGGAAGNMICVHNVVAASATVGLVNREGPLIRKVLLPMTYYTLFAGGIGYVILNGWDLNIGTIIVLAVVIAWVYVIVRSNKESVAVSSKLN</sequence>